<accession>A0A518IRR4</accession>
<proteinExistence type="predicted"/>
<reference evidence="1 2" key="1">
    <citation type="submission" date="2019-02" db="EMBL/GenBank/DDBJ databases">
        <title>Deep-cultivation of Planctomycetes and their phenomic and genomic characterization uncovers novel biology.</title>
        <authorList>
            <person name="Wiegand S."/>
            <person name="Jogler M."/>
            <person name="Boedeker C."/>
            <person name="Pinto D."/>
            <person name="Vollmers J."/>
            <person name="Rivas-Marin E."/>
            <person name="Kohn T."/>
            <person name="Peeters S.H."/>
            <person name="Heuer A."/>
            <person name="Rast P."/>
            <person name="Oberbeckmann S."/>
            <person name="Bunk B."/>
            <person name="Jeske O."/>
            <person name="Meyerdierks A."/>
            <person name="Storesund J.E."/>
            <person name="Kallscheuer N."/>
            <person name="Luecker S."/>
            <person name="Lage O.M."/>
            <person name="Pohl T."/>
            <person name="Merkel B.J."/>
            <person name="Hornburger P."/>
            <person name="Mueller R.-W."/>
            <person name="Bruemmer F."/>
            <person name="Labrenz M."/>
            <person name="Spormann A.M."/>
            <person name="Op den Camp H."/>
            <person name="Overmann J."/>
            <person name="Amann R."/>
            <person name="Jetten M.S.M."/>
            <person name="Mascher T."/>
            <person name="Medema M.H."/>
            <person name="Devos D.P."/>
            <person name="Kaster A.-K."/>
            <person name="Ovreas L."/>
            <person name="Rohde M."/>
            <person name="Galperin M.Y."/>
            <person name="Jogler C."/>
        </authorList>
    </citation>
    <scope>NUCLEOTIDE SEQUENCE [LARGE SCALE GENOMIC DNA]</scope>
    <source>
        <strain evidence="1 2">Mal33</strain>
    </source>
</reference>
<organism evidence="1 2">
    <name type="scientific">Rosistilla oblonga</name>
    <dbReference type="NCBI Taxonomy" id="2527990"/>
    <lineage>
        <taxon>Bacteria</taxon>
        <taxon>Pseudomonadati</taxon>
        <taxon>Planctomycetota</taxon>
        <taxon>Planctomycetia</taxon>
        <taxon>Pirellulales</taxon>
        <taxon>Pirellulaceae</taxon>
        <taxon>Rosistilla</taxon>
    </lineage>
</organism>
<gene>
    <name evidence="1" type="ORF">Mal33_17500</name>
</gene>
<dbReference type="AlphaFoldDB" id="A0A518IRR4"/>
<dbReference type="Proteomes" id="UP000316770">
    <property type="component" value="Chromosome"/>
</dbReference>
<evidence type="ECO:0000313" key="2">
    <source>
        <dbReference type="Proteomes" id="UP000316770"/>
    </source>
</evidence>
<dbReference type="EMBL" id="CP036318">
    <property type="protein sequence ID" value="QDV55771.1"/>
    <property type="molecule type" value="Genomic_DNA"/>
</dbReference>
<protein>
    <submittedName>
        <fullName evidence="1">Uncharacterized protein</fullName>
    </submittedName>
</protein>
<evidence type="ECO:0000313" key="1">
    <source>
        <dbReference type="EMBL" id="QDV55771.1"/>
    </source>
</evidence>
<keyword evidence="2" id="KW-1185">Reference proteome</keyword>
<sequence length="173" mass="19573">MVAFRSAKVRATILTFHPHFRGAKGDHLATLDSDQLTKEHDERHCNIQTSPCVTLNGDNGGTKAYQHEAQASVPSKITRSRFVRVWSPFAPRKCVHQSLFPSALSRSERRPSATLDSDRLTKEYDERYRNIQTSPSVTLNGDNDGAEAYQHEAQVLMLRVDGVASENWYCKKR</sequence>
<name>A0A518IRR4_9BACT</name>